<evidence type="ECO:0000313" key="2">
    <source>
        <dbReference type="EnsemblFungi" id="FOXG_16871P0"/>
    </source>
</evidence>
<feature type="domain" description="Heterokaryon incompatibility" evidence="1">
    <location>
        <begin position="4"/>
        <end position="87"/>
    </location>
</feature>
<dbReference type="InterPro" id="IPR010730">
    <property type="entry name" value="HET"/>
</dbReference>
<organism evidence="2 3">
    <name type="scientific">Fusarium oxysporum (strain Fo5176)</name>
    <name type="common">Fusarium vascular wilt</name>
    <dbReference type="NCBI Taxonomy" id="660025"/>
    <lineage>
        <taxon>Eukaryota</taxon>
        <taxon>Fungi</taxon>
        <taxon>Dikarya</taxon>
        <taxon>Ascomycota</taxon>
        <taxon>Pezizomycotina</taxon>
        <taxon>Sordariomycetes</taxon>
        <taxon>Hypocreomycetidae</taxon>
        <taxon>Hypocreales</taxon>
        <taxon>Nectriaceae</taxon>
        <taxon>Fusarium</taxon>
        <taxon>Fusarium oxysporum species complex</taxon>
    </lineage>
</organism>
<evidence type="ECO:0000313" key="3">
    <source>
        <dbReference type="Proteomes" id="UP000002489"/>
    </source>
</evidence>
<accession>A0A0D2YK05</accession>
<sequence>MEQHKKGIGISDLPKAFRDAIEITRALKLQYLWIDALCIIQQHGEGGKAGAAHADWNEEFSKMSDIYYNSYLTLAPLWANSVEDGLFSNQPQGVPLEGNFFGSACMAVHANAATRPTGFKRSTRVNSMIISKRLLLGT</sequence>
<dbReference type="Proteomes" id="UP000002489">
    <property type="component" value="Unassembled WGS sequence"/>
</dbReference>
<proteinExistence type="predicted"/>
<dbReference type="Pfam" id="PF06985">
    <property type="entry name" value="HET"/>
    <property type="match status" value="1"/>
</dbReference>
<dbReference type="PANTHER" id="PTHR33112:SF16">
    <property type="entry name" value="HETEROKARYON INCOMPATIBILITY DOMAIN-CONTAINING PROTEIN"/>
    <property type="match status" value="1"/>
</dbReference>
<name>A0A0D2YK05_FUSOF</name>
<dbReference type="AlphaFoldDB" id="A0A0D2YK05"/>
<dbReference type="STRING" id="426428.A0A0D2YK05"/>
<dbReference type="EnsemblFungi" id="FOXG_16871T0">
    <property type="protein sequence ID" value="FOXG_16871P0"/>
    <property type="gene ID" value="FOXG_16871"/>
</dbReference>
<reference evidence="2" key="2">
    <citation type="submission" date="2025-08" db="UniProtKB">
        <authorList>
            <consortium name="EnsemblFungi"/>
        </authorList>
    </citation>
    <scope>IDENTIFICATION</scope>
    <source>
        <strain evidence="2">4287 / CBS 123668 / FGSC 9935 / NRRL 34936</strain>
    </source>
</reference>
<dbReference type="PANTHER" id="PTHR33112">
    <property type="entry name" value="DOMAIN PROTEIN, PUTATIVE-RELATED"/>
    <property type="match status" value="1"/>
</dbReference>
<protein>
    <recommendedName>
        <fullName evidence="1">Heterokaryon incompatibility domain-containing protein</fullName>
    </recommendedName>
</protein>
<reference evidence="3" key="1">
    <citation type="journal article" date="2012" name="Mol. Plant Microbe Interact.">
        <title>A highly conserved effector in Fusarium oxysporum is required for full virulence on Arabidopsis.</title>
        <authorList>
            <person name="Thatcher L.F."/>
            <person name="Gardiner D.M."/>
            <person name="Kazan K."/>
            <person name="Manners J."/>
        </authorList>
    </citation>
    <scope>NUCLEOTIDE SEQUENCE [LARGE SCALE GENOMIC DNA]</scope>
    <source>
        <strain evidence="3">Fo5176</strain>
    </source>
</reference>
<evidence type="ECO:0000259" key="1">
    <source>
        <dbReference type="Pfam" id="PF06985"/>
    </source>
</evidence>